<keyword evidence="2" id="KW-0238">DNA-binding</keyword>
<keyword evidence="1" id="KW-0805">Transcription regulation</keyword>
<dbReference type="RefSeq" id="WP_119829712.1">
    <property type="nucleotide sequence ID" value="NZ_QYUL01000001.1"/>
</dbReference>
<proteinExistence type="predicted"/>
<evidence type="ECO:0000256" key="1">
    <source>
        <dbReference type="ARBA" id="ARBA00023015"/>
    </source>
</evidence>
<evidence type="ECO:0000259" key="4">
    <source>
        <dbReference type="PROSITE" id="PS01124"/>
    </source>
</evidence>
<dbReference type="Pfam" id="PF02311">
    <property type="entry name" value="AraC_binding"/>
    <property type="match status" value="1"/>
</dbReference>
<dbReference type="InterPro" id="IPR037923">
    <property type="entry name" value="HTH-like"/>
</dbReference>
<dbReference type="GO" id="GO:0043565">
    <property type="term" value="F:sequence-specific DNA binding"/>
    <property type="evidence" value="ECO:0007669"/>
    <property type="project" value="InterPro"/>
</dbReference>
<comment type="caution">
    <text evidence="5">The sequence shown here is derived from an EMBL/GenBank/DDBJ whole genome shotgun (WGS) entry which is preliminary data.</text>
</comment>
<dbReference type="SUPFAM" id="SSF51215">
    <property type="entry name" value="Regulatory protein AraC"/>
    <property type="match status" value="1"/>
</dbReference>
<feature type="domain" description="HTH araC/xylS-type" evidence="4">
    <location>
        <begin position="185"/>
        <end position="282"/>
    </location>
</feature>
<dbReference type="Gene3D" id="1.10.10.60">
    <property type="entry name" value="Homeodomain-like"/>
    <property type="match status" value="1"/>
</dbReference>
<evidence type="ECO:0000313" key="6">
    <source>
        <dbReference type="Proteomes" id="UP000283458"/>
    </source>
</evidence>
<accession>A0A418W244</accession>
<dbReference type="InterPro" id="IPR009057">
    <property type="entry name" value="Homeodomain-like_sf"/>
</dbReference>
<dbReference type="AlphaFoldDB" id="A0A418W244"/>
<sequence length="288" mass="31588">MASRVQALGRGWDGMENWLSVRRDADTGIETIRAHFTGHAYDPHDHDECLVGVTERGVQQFQCRRQTNISTPGRAILIEPGEVHDGRSPVDEGFTYAMLYLPIHILAARAEGVRESGAAASLSFRATLSDDPGLARAISAAFSSFHDGEGRLARDLGLDHLVRRLTSHVAPDAAPCRTRPASAALRARDALHARMVEDVGLDALAMMAGVDRFRLNRLFREAFGQSPHAYLVRLRLKAARRLLATGLAPAPTAAEVGFADQSHLGRWFRRAYGMTPAAYRRICTDVPD</sequence>
<organism evidence="5 6">
    <name type="scientific">Azospirillum cavernae</name>
    <dbReference type="NCBI Taxonomy" id="2320860"/>
    <lineage>
        <taxon>Bacteria</taxon>
        <taxon>Pseudomonadati</taxon>
        <taxon>Pseudomonadota</taxon>
        <taxon>Alphaproteobacteria</taxon>
        <taxon>Rhodospirillales</taxon>
        <taxon>Azospirillaceae</taxon>
        <taxon>Azospirillum</taxon>
    </lineage>
</organism>
<dbReference type="SMART" id="SM00342">
    <property type="entry name" value="HTH_ARAC"/>
    <property type="match status" value="1"/>
</dbReference>
<dbReference type="OrthoDB" id="9809338at2"/>
<dbReference type="Proteomes" id="UP000283458">
    <property type="component" value="Unassembled WGS sequence"/>
</dbReference>
<dbReference type="InterPro" id="IPR018060">
    <property type="entry name" value="HTH_AraC"/>
</dbReference>
<evidence type="ECO:0000256" key="3">
    <source>
        <dbReference type="ARBA" id="ARBA00023163"/>
    </source>
</evidence>
<name>A0A418W244_9PROT</name>
<dbReference type="PANTHER" id="PTHR46796:SF2">
    <property type="entry name" value="TRANSCRIPTIONAL REGULATORY PROTEIN"/>
    <property type="match status" value="1"/>
</dbReference>
<dbReference type="Pfam" id="PF12833">
    <property type="entry name" value="HTH_18"/>
    <property type="match status" value="1"/>
</dbReference>
<evidence type="ECO:0000313" key="5">
    <source>
        <dbReference type="EMBL" id="RJF84071.1"/>
    </source>
</evidence>
<dbReference type="InterPro" id="IPR003313">
    <property type="entry name" value="AraC-bd"/>
</dbReference>
<evidence type="ECO:0000256" key="2">
    <source>
        <dbReference type="ARBA" id="ARBA00023125"/>
    </source>
</evidence>
<reference evidence="5 6" key="1">
    <citation type="submission" date="2018-09" db="EMBL/GenBank/DDBJ databases">
        <authorList>
            <person name="Zhu H."/>
        </authorList>
    </citation>
    <scope>NUCLEOTIDE SEQUENCE [LARGE SCALE GENOMIC DNA]</scope>
    <source>
        <strain evidence="5 6">K2W22B-5</strain>
    </source>
</reference>
<dbReference type="PANTHER" id="PTHR46796">
    <property type="entry name" value="HTH-TYPE TRANSCRIPTIONAL ACTIVATOR RHAS-RELATED"/>
    <property type="match status" value="1"/>
</dbReference>
<dbReference type="EMBL" id="QYUL01000001">
    <property type="protein sequence ID" value="RJF84071.1"/>
    <property type="molecule type" value="Genomic_DNA"/>
</dbReference>
<keyword evidence="3" id="KW-0804">Transcription</keyword>
<dbReference type="SUPFAM" id="SSF46689">
    <property type="entry name" value="Homeodomain-like"/>
    <property type="match status" value="2"/>
</dbReference>
<gene>
    <name evidence="5" type="ORF">D3877_05550</name>
</gene>
<keyword evidence="6" id="KW-1185">Reference proteome</keyword>
<dbReference type="GO" id="GO:0003700">
    <property type="term" value="F:DNA-binding transcription factor activity"/>
    <property type="evidence" value="ECO:0007669"/>
    <property type="project" value="InterPro"/>
</dbReference>
<dbReference type="PROSITE" id="PS01124">
    <property type="entry name" value="HTH_ARAC_FAMILY_2"/>
    <property type="match status" value="1"/>
</dbReference>
<dbReference type="InterPro" id="IPR050204">
    <property type="entry name" value="AraC_XylS_family_regulators"/>
</dbReference>
<protein>
    <submittedName>
        <fullName evidence="5">AraC family transcriptional regulator</fullName>
    </submittedName>
</protein>